<dbReference type="AlphaFoldDB" id="A0A317EAW4"/>
<name>A0A317EAW4_9PROT</name>
<dbReference type="EMBL" id="QGLF01000001">
    <property type="protein sequence ID" value="PWR23376.1"/>
    <property type="molecule type" value="Genomic_DNA"/>
</dbReference>
<organism evidence="1 2">
    <name type="scientific">Zavarzinia compransoris</name>
    <dbReference type="NCBI Taxonomy" id="1264899"/>
    <lineage>
        <taxon>Bacteria</taxon>
        <taxon>Pseudomonadati</taxon>
        <taxon>Pseudomonadota</taxon>
        <taxon>Alphaproteobacteria</taxon>
        <taxon>Rhodospirillales</taxon>
        <taxon>Zavarziniaceae</taxon>
        <taxon>Zavarzinia</taxon>
    </lineage>
</organism>
<gene>
    <name evidence="1" type="ORF">DKG75_02060</name>
</gene>
<keyword evidence="2" id="KW-1185">Reference proteome</keyword>
<protein>
    <submittedName>
        <fullName evidence="1">Uncharacterized protein</fullName>
    </submittedName>
</protein>
<dbReference type="RefSeq" id="WP_109919409.1">
    <property type="nucleotide sequence ID" value="NZ_QGLF01000001.1"/>
</dbReference>
<evidence type="ECO:0000313" key="1">
    <source>
        <dbReference type="EMBL" id="PWR23376.1"/>
    </source>
</evidence>
<sequence>MTSSWARVCSWVLAQPVDRWWPAAECIAGAPAPKATAYGCLQRLGRFGVVIASAQGSARRFRRVLDALPVRGSGGGHGSLWRPEDDGLLADDLAEGVPLEIIAETLDRSRASIDARIRTLGLRRPWRDHDGWPLPSEVEGRFEDVDPLTLARELGRLRSPPRLAVGGMGTAASLCVDFA</sequence>
<accession>A0A317EAW4</accession>
<proteinExistence type="predicted"/>
<evidence type="ECO:0000313" key="2">
    <source>
        <dbReference type="Proteomes" id="UP000246077"/>
    </source>
</evidence>
<dbReference type="Proteomes" id="UP000246077">
    <property type="component" value="Unassembled WGS sequence"/>
</dbReference>
<reference evidence="2" key="1">
    <citation type="submission" date="2018-05" db="EMBL/GenBank/DDBJ databases">
        <title>Zavarzinia sp. HR-AS.</title>
        <authorList>
            <person name="Lee Y."/>
            <person name="Jeon C.O."/>
        </authorList>
    </citation>
    <scope>NUCLEOTIDE SEQUENCE [LARGE SCALE GENOMIC DNA]</scope>
    <source>
        <strain evidence="2">DSM 1231</strain>
    </source>
</reference>
<comment type="caution">
    <text evidence="1">The sequence shown here is derived from an EMBL/GenBank/DDBJ whole genome shotgun (WGS) entry which is preliminary data.</text>
</comment>